<evidence type="ECO:0000256" key="3">
    <source>
        <dbReference type="ARBA" id="ARBA00022884"/>
    </source>
</evidence>
<comment type="similarity">
    <text evidence="1 7 8">Belongs to the bacterial ribosomal protein bS18 family.</text>
</comment>
<dbReference type="HAMAP" id="MF_00270">
    <property type="entry name" value="Ribosomal_bS18"/>
    <property type="match status" value="1"/>
</dbReference>
<evidence type="ECO:0000313" key="10">
    <source>
        <dbReference type="Proteomes" id="UP000008457"/>
    </source>
</evidence>
<dbReference type="EMBL" id="CP002360">
    <property type="protein sequence ID" value="AEE97765.1"/>
    <property type="molecule type" value="Genomic_DNA"/>
</dbReference>
<evidence type="ECO:0000313" key="9">
    <source>
        <dbReference type="EMBL" id="AEE97765.1"/>
    </source>
</evidence>
<dbReference type="KEGG" id="mas:Mahau_2625"/>
<accession>F3ZYJ7</accession>
<dbReference type="STRING" id="697281.Mahau_2625"/>
<dbReference type="HOGENOM" id="CLU_148710_2_2_9"/>
<dbReference type="Gene3D" id="4.10.640.10">
    <property type="entry name" value="Ribosomal protein S18"/>
    <property type="match status" value="1"/>
</dbReference>
<comment type="subunit">
    <text evidence="7">Part of the 30S ribosomal subunit. Forms a tight heterodimer with protein bS6.</text>
</comment>
<dbReference type="PROSITE" id="PS00057">
    <property type="entry name" value="RIBOSOMAL_S18"/>
    <property type="match status" value="1"/>
</dbReference>
<sequence>MSEERERNNRPRRGNRRMRKKVCAFCADKAYQIDYKDINRLKKYVTERGKIIPRRITGNCAKHQRQLTIAIKRARAIALLPYTTD</sequence>
<dbReference type="PRINTS" id="PR00974">
    <property type="entry name" value="RIBOSOMALS18"/>
</dbReference>
<reference evidence="10" key="1">
    <citation type="submission" date="2010-11" db="EMBL/GenBank/DDBJ databases">
        <title>The complete genome of Mahella australiensis DSM 15567.</title>
        <authorList>
            <consortium name="US DOE Joint Genome Institute (JGI-PGF)"/>
            <person name="Lucas S."/>
            <person name="Copeland A."/>
            <person name="Lapidus A."/>
            <person name="Bruce D."/>
            <person name="Goodwin L."/>
            <person name="Pitluck S."/>
            <person name="Kyrpides N."/>
            <person name="Mavromatis K."/>
            <person name="Pagani I."/>
            <person name="Ivanova N."/>
            <person name="Teshima H."/>
            <person name="Brettin T."/>
            <person name="Detter J.C."/>
            <person name="Han C."/>
            <person name="Tapia R."/>
            <person name="Land M."/>
            <person name="Hauser L."/>
            <person name="Markowitz V."/>
            <person name="Cheng J.-F."/>
            <person name="Hugenholtz P."/>
            <person name="Woyke T."/>
            <person name="Wu D."/>
            <person name="Spring S."/>
            <person name="Pukall R."/>
            <person name="Steenblock K."/>
            <person name="Schneider S."/>
            <person name="Klenk H.-P."/>
            <person name="Eisen J.A."/>
        </authorList>
    </citation>
    <scope>NUCLEOTIDE SEQUENCE [LARGE SCALE GENOMIC DNA]</scope>
    <source>
        <strain evidence="10">DSM 15567 / CIP 107919 / 50-1 BON</strain>
    </source>
</reference>
<keyword evidence="5 7" id="KW-0687">Ribonucleoprotein</keyword>
<dbReference type="PANTHER" id="PTHR13479">
    <property type="entry name" value="30S RIBOSOMAL PROTEIN S18"/>
    <property type="match status" value="1"/>
</dbReference>
<keyword evidence="10" id="KW-1185">Reference proteome</keyword>
<dbReference type="Proteomes" id="UP000008457">
    <property type="component" value="Chromosome"/>
</dbReference>
<dbReference type="PANTHER" id="PTHR13479:SF40">
    <property type="entry name" value="SMALL RIBOSOMAL SUBUNIT PROTEIN BS18M"/>
    <property type="match status" value="1"/>
</dbReference>
<reference evidence="9 10" key="2">
    <citation type="journal article" date="2011" name="Stand. Genomic Sci.">
        <title>Complete genome sequence of Mahella australiensis type strain (50-1 BON).</title>
        <authorList>
            <person name="Sikorski J."/>
            <person name="Teshima H."/>
            <person name="Nolan M."/>
            <person name="Lucas S."/>
            <person name="Hammon N."/>
            <person name="Deshpande S."/>
            <person name="Cheng J.F."/>
            <person name="Pitluck S."/>
            <person name="Liolios K."/>
            <person name="Pagani I."/>
            <person name="Ivanova N."/>
            <person name="Huntemann M."/>
            <person name="Mavromatis K."/>
            <person name="Ovchinikova G."/>
            <person name="Pati A."/>
            <person name="Tapia R."/>
            <person name="Han C."/>
            <person name="Goodwin L."/>
            <person name="Chen A."/>
            <person name="Palaniappan K."/>
            <person name="Land M."/>
            <person name="Hauser L."/>
            <person name="Ngatchou-Djao O.D."/>
            <person name="Rohde M."/>
            <person name="Pukall R."/>
            <person name="Spring S."/>
            <person name="Abt B."/>
            <person name="Goker M."/>
            <person name="Detter J.C."/>
            <person name="Woyke T."/>
            <person name="Bristow J."/>
            <person name="Markowitz V."/>
            <person name="Hugenholtz P."/>
            <person name="Eisen J.A."/>
            <person name="Kyrpides N.C."/>
            <person name="Klenk H.P."/>
            <person name="Lapidus A."/>
        </authorList>
    </citation>
    <scope>NUCLEOTIDE SEQUENCE [LARGE SCALE GENOMIC DNA]</scope>
    <source>
        <strain evidence="10">DSM 15567 / CIP 107919 / 50-1 BON</strain>
    </source>
</reference>
<organism evidence="9 10">
    <name type="scientific">Mahella australiensis (strain DSM 15567 / CIP 107919 / 50-1 BON)</name>
    <dbReference type="NCBI Taxonomy" id="697281"/>
    <lineage>
        <taxon>Bacteria</taxon>
        <taxon>Bacillati</taxon>
        <taxon>Bacillota</taxon>
        <taxon>Clostridia</taxon>
        <taxon>Thermoanaerobacterales</taxon>
        <taxon>Thermoanaerobacterales Family IV. Incertae Sedis</taxon>
        <taxon>Mahella</taxon>
    </lineage>
</organism>
<dbReference type="InterPro" id="IPR018275">
    <property type="entry name" value="Ribosomal_bS18_CS"/>
</dbReference>
<dbReference type="FunFam" id="4.10.640.10:FF:000004">
    <property type="entry name" value="30S ribosomal protein S18"/>
    <property type="match status" value="1"/>
</dbReference>
<keyword evidence="2 7" id="KW-0699">rRNA-binding</keyword>
<evidence type="ECO:0000256" key="2">
    <source>
        <dbReference type="ARBA" id="ARBA00022730"/>
    </source>
</evidence>
<keyword evidence="3 7" id="KW-0694">RNA-binding</keyword>
<evidence type="ECO:0000256" key="4">
    <source>
        <dbReference type="ARBA" id="ARBA00022980"/>
    </source>
</evidence>
<evidence type="ECO:0000256" key="8">
    <source>
        <dbReference type="RuleBase" id="RU003910"/>
    </source>
</evidence>
<gene>
    <name evidence="7" type="primary">rpsR</name>
    <name evidence="9" type="ordered locus">Mahau_2625</name>
</gene>
<dbReference type="InterPro" id="IPR036870">
    <property type="entry name" value="Ribosomal_bS18_sf"/>
</dbReference>
<dbReference type="NCBIfam" id="TIGR00165">
    <property type="entry name" value="S18"/>
    <property type="match status" value="1"/>
</dbReference>
<evidence type="ECO:0000256" key="5">
    <source>
        <dbReference type="ARBA" id="ARBA00023274"/>
    </source>
</evidence>
<dbReference type="GO" id="GO:0022627">
    <property type="term" value="C:cytosolic small ribosomal subunit"/>
    <property type="evidence" value="ECO:0007669"/>
    <property type="project" value="TreeGrafter"/>
</dbReference>
<name>F3ZYJ7_MAHA5</name>
<keyword evidence="4 7" id="KW-0689">Ribosomal protein</keyword>
<comment type="function">
    <text evidence="7">Binds as a heterodimer with protein bS6 to the central domain of the 16S rRNA, where it helps stabilize the platform of the 30S subunit.</text>
</comment>
<dbReference type="GO" id="GO:0070181">
    <property type="term" value="F:small ribosomal subunit rRNA binding"/>
    <property type="evidence" value="ECO:0007669"/>
    <property type="project" value="TreeGrafter"/>
</dbReference>
<dbReference type="AlphaFoldDB" id="F3ZYJ7"/>
<protein>
    <recommendedName>
        <fullName evidence="6 7">Small ribosomal subunit protein bS18</fullName>
    </recommendedName>
</protein>
<dbReference type="GO" id="GO:0003735">
    <property type="term" value="F:structural constituent of ribosome"/>
    <property type="evidence" value="ECO:0007669"/>
    <property type="project" value="InterPro"/>
</dbReference>
<dbReference type="InterPro" id="IPR001648">
    <property type="entry name" value="Ribosomal_bS18"/>
</dbReference>
<dbReference type="SUPFAM" id="SSF46911">
    <property type="entry name" value="Ribosomal protein S18"/>
    <property type="match status" value="1"/>
</dbReference>
<evidence type="ECO:0000256" key="7">
    <source>
        <dbReference type="HAMAP-Rule" id="MF_00270"/>
    </source>
</evidence>
<evidence type="ECO:0000256" key="6">
    <source>
        <dbReference type="ARBA" id="ARBA00035141"/>
    </source>
</evidence>
<dbReference type="Pfam" id="PF01084">
    <property type="entry name" value="Ribosomal_S18"/>
    <property type="match status" value="1"/>
</dbReference>
<dbReference type="eggNOG" id="COG0238">
    <property type="taxonomic scope" value="Bacteria"/>
</dbReference>
<proteinExistence type="inferred from homology"/>
<evidence type="ECO:0000256" key="1">
    <source>
        <dbReference type="ARBA" id="ARBA00005589"/>
    </source>
</evidence>
<dbReference type="GO" id="GO:0006412">
    <property type="term" value="P:translation"/>
    <property type="evidence" value="ECO:0007669"/>
    <property type="project" value="UniProtKB-UniRule"/>
</dbReference>